<gene>
    <name evidence="1" type="ORF">CIK64_15270</name>
</gene>
<evidence type="ECO:0000313" key="1">
    <source>
        <dbReference type="EMBL" id="PCC45496.1"/>
    </source>
</evidence>
<dbReference type="AlphaFoldDB" id="A0A2A3Z1R9"/>
<dbReference type="CDD" id="cd00525">
    <property type="entry name" value="AE_Prim_S_like"/>
    <property type="match status" value="1"/>
</dbReference>
<comment type="caution">
    <text evidence="1">The sequence shown here is derived from an EMBL/GenBank/DDBJ whole genome shotgun (WGS) entry which is preliminary data.</text>
</comment>
<dbReference type="SUPFAM" id="SSF46785">
    <property type="entry name" value="Winged helix' DNA-binding domain"/>
    <property type="match status" value="1"/>
</dbReference>
<protein>
    <recommendedName>
        <fullName evidence="3">DNA primase/polymerase bifunctional N-terminal domain-containing protein</fullName>
    </recommendedName>
</protein>
<accession>A0A2A3Z1R9</accession>
<proteinExistence type="predicted"/>
<organism evidence="1 2">
    <name type="scientific">Brevibacterium aurantiacum</name>
    <dbReference type="NCBI Taxonomy" id="273384"/>
    <lineage>
        <taxon>Bacteria</taxon>
        <taxon>Bacillati</taxon>
        <taxon>Actinomycetota</taxon>
        <taxon>Actinomycetes</taxon>
        <taxon>Micrococcales</taxon>
        <taxon>Brevibacteriaceae</taxon>
        <taxon>Brevibacterium</taxon>
    </lineage>
</organism>
<dbReference type="Proteomes" id="UP000217564">
    <property type="component" value="Unassembled WGS sequence"/>
</dbReference>
<sequence length="580" mass="62601">MACPDELPDFHDRQAAQVEWAALAPLVSHSPVMRVSRDGGKTYPHKWVRELNPDVLLPMPAAVHLHDKHGCGRLLVLDLDQSAGIVADDYTGLAHTLDSLGASWFADVSPSGGRHIYLPLAEAVPHTVLADAARRLATQHPSIDPSPHYSADTGCIRPPGSVWKHGGHQRLITDLKDAIATATIGNPNHVLEALINDIPAQPLPSAGATVDVDVSAYVPTGPHHLSPRLAAIARTGLYDTDRYSSPSEARQAVITGAVRAGLARLEVIRRIETGIWPGLAGMYRRYMPGRRKALNRDWVKATTWLTTQSHKSVQSGITSPKVTGGRLPTPSTHASLRRIERYLRHTESPATNSASLKRRFLLRALLVAAHQDGSLMVARGCRSLALASGIDHTKIPATLQALCAEESPLLRKVGEAHGRNAAVYELLPPSEASSDVSPWAKGLPVYGMRPAFRVLGLTAADVYESLELGGGSTGRGIARVTGRSPTTVLEALALLHSHGLVSSDTSGGNTVWSVTTPQVLADVAERLGAMAIVAALILRYRNERLIWWAWLTEQALRQQVEYISDEAMRPPLWLPDSSVA</sequence>
<evidence type="ECO:0000313" key="2">
    <source>
        <dbReference type="Proteomes" id="UP000217564"/>
    </source>
</evidence>
<dbReference type="InterPro" id="IPR036390">
    <property type="entry name" value="WH_DNA-bd_sf"/>
</dbReference>
<evidence type="ECO:0008006" key="3">
    <source>
        <dbReference type="Google" id="ProtNLM"/>
    </source>
</evidence>
<dbReference type="EMBL" id="NRGP01000023">
    <property type="protein sequence ID" value="PCC45496.1"/>
    <property type="molecule type" value="Genomic_DNA"/>
</dbReference>
<name>A0A2A3Z1R9_BREAU</name>
<reference evidence="1 2" key="1">
    <citation type="journal article" date="2017" name="Elife">
        <title>Extensive horizontal gene transfer in cheese-associated bacteria.</title>
        <authorList>
            <person name="Bonham K.S."/>
            <person name="Wolfe B.E."/>
            <person name="Dutton R.J."/>
        </authorList>
    </citation>
    <scope>NUCLEOTIDE SEQUENCE [LARGE SCALE GENOMIC DNA]</scope>
    <source>
        <strain evidence="1 2">947_7</strain>
    </source>
</reference>